<dbReference type="EMBL" id="VSRR010000532">
    <property type="protein sequence ID" value="MPC16734.1"/>
    <property type="molecule type" value="Genomic_DNA"/>
</dbReference>
<evidence type="ECO:0000313" key="3">
    <source>
        <dbReference type="Proteomes" id="UP000324222"/>
    </source>
</evidence>
<keyword evidence="3" id="KW-1185">Reference proteome</keyword>
<sequence>MSQREELNHRESKLVHSYLVGTPCYALYCCLRRDKQRRWVPAVVTKVFGSRSVNVRVLHGGPTWRHHIDQLRPRYGVEHDDDPGEALMSTSPIPDPKPQDGDGTASRPARRLEKRRNPRLPTPTDDHYGPDNPRRSKRLKQKTTEDEVDMENTCLGFERLSG</sequence>
<dbReference type="OrthoDB" id="2286242at2759"/>
<gene>
    <name evidence="2" type="ORF">E2C01_009568</name>
</gene>
<dbReference type="AlphaFoldDB" id="A0A5B7D656"/>
<name>A0A5B7D656_PORTR</name>
<dbReference type="Proteomes" id="UP000324222">
    <property type="component" value="Unassembled WGS sequence"/>
</dbReference>
<proteinExistence type="predicted"/>
<accession>A0A5B7D656</accession>
<feature type="region of interest" description="Disordered" evidence="1">
    <location>
        <begin position="70"/>
        <end position="162"/>
    </location>
</feature>
<evidence type="ECO:0000313" key="2">
    <source>
        <dbReference type="EMBL" id="MPC16734.1"/>
    </source>
</evidence>
<protein>
    <submittedName>
        <fullName evidence="2">Uncharacterized protein</fullName>
    </submittedName>
</protein>
<feature type="compositionally biased region" description="Basic and acidic residues" evidence="1">
    <location>
        <begin position="124"/>
        <end position="134"/>
    </location>
</feature>
<evidence type="ECO:0000256" key="1">
    <source>
        <dbReference type="SAM" id="MobiDB-lite"/>
    </source>
</evidence>
<reference evidence="2 3" key="1">
    <citation type="submission" date="2019-05" db="EMBL/GenBank/DDBJ databases">
        <title>Another draft genome of Portunus trituberculatus and its Hox gene families provides insights of decapod evolution.</title>
        <authorList>
            <person name="Jeong J.-H."/>
            <person name="Song I."/>
            <person name="Kim S."/>
            <person name="Choi T."/>
            <person name="Kim D."/>
            <person name="Ryu S."/>
            <person name="Kim W."/>
        </authorList>
    </citation>
    <scope>NUCLEOTIDE SEQUENCE [LARGE SCALE GENOMIC DNA]</scope>
    <source>
        <tissue evidence="2">Muscle</tissue>
    </source>
</reference>
<organism evidence="2 3">
    <name type="scientific">Portunus trituberculatus</name>
    <name type="common">Swimming crab</name>
    <name type="synonym">Neptunus trituberculatus</name>
    <dbReference type="NCBI Taxonomy" id="210409"/>
    <lineage>
        <taxon>Eukaryota</taxon>
        <taxon>Metazoa</taxon>
        <taxon>Ecdysozoa</taxon>
        <taxon>Arthropoda</taxon>
        <taxon>Crustacea</taxon>
        <taxon>Multicrustacea</taxon>
        <taxon>Malacostraca</taxon>
        <taxon>Eumalacostraca</taxon>
        <taxon>Eucarida</taxon>
        <taxon>Decapoda</taxon>
        <taxon>Pleocyemata</taxon>
        <taxon>Brachyura</taxon>
        <taxon>Eubrachyura</taxon>
        <taxon>Portunoidea</taxon>
        <taxon>Portunidae</taxon>
        <taxon>Portuninae</taxon>
        <taxon>Portunus</taxon>
    </lineage>
</organism>
<comment type="caution">
    <text evidence="2">The sequence shown here is derived from an EMBL/GenBank/DDBJ whole genome shotgun (WGS) entry which is preliminary data.</text>
</comment>
<feature type="compositionally biased region" description="Basic residues" evidence="1">
    <location>
        <begin position="108"/>
        <end position="118"/>
    </location>
</feature>